<dbReference type="OrthoDB" id="5978656at2759"/>
<reference evidence="1" key="1">
    <citation type="submission" date="2021-07" db="EMBL/GenBank/DDBJ databases">
        <authorList>
            <person name="Branca A.L. A."/>
        </authorList>
    </citation>
    <scope>NUCLEOTIDE SEQUENCE</scope>
</reference>
<proteinExistence type="predicted"/>
<dbReference type="AlphaFoldDB" id="A0A9W4JKX6"/>
<dbReference type="EMBL" id="CAJVPD010000249">
    <property type="protein sequence ID" value="CAG8396945.1"/>
    <property type="molecule type" value="Genomic_DNA"/>
</dbReference>
<evidence type="ECO:0000313" key="2">
    <source>
        <dbReference type="Proteomes" id="UP001152592"/>
    </source>
</evidence>
<evidence type="ECO:0000313" key="1">
    <source>
        <dbReference type="EMBL" id="CAG8396945.1"/>
    </source>
</evidence>
<gene>
    <name evidence="1" type="ORF">PSALAMII_LOCUS7267</name>
</gene>
<accession>A0A9W4JKX6</accession>
<protein>
    <submittedName>
        <fullName evidence="1">Uncharacterized protein</fullName>
    </submittedName>
</protein>
<sequence length="474" mass="53024">MPHQLLNPCLFLSNYLFFGSRHMSISHPSMCSMGCSVILQPPRVSSIVEDTDILQPQKIQVDEALEKSRDYWYRLSSLACAYWDHGLTPEYTNPGFALQRIQKFPGRPGKFRVRPYGVSSIPVLFMQASSTWRLKENTDCGMVEKEITKPALLKIGTSVAIPYSFCGKVFNSWIGTTEENRIGPNYLGILTVAWCYILSARLIELQGDGGSMQYVNSETNGESICDSAETYTLDFREVDENVAQWWDAILVQNEGWRAIVKQTPKGDFLAPWVKRYPLALACYPLTSEQAFEALTDFACLHDLGSQLLIALATAMMFPTHQHYGSTVQLPFPKATGGKLPTIPTSLTRSTLLEELPYYITLSCSPEVMMSTLCGSFWEPDVPCNLVSPWLHPVLNEIISGRSDMIDDEYEILALMGAIRRPNISALWIGAASSGLSPKIFQKLRRGRPPLDALAFPWTGCPQKLPGYCRLGSIY</sequence>
<dbReference type="Proteomes" id="UP001152592">
    <property type="component" value="Unassembled WGS sequence"/>
</dbReference>
<name>A0A9W4JKX6_9EURO</name>
<organism evidence="1 2">
    <name type="scientific">Penicillium salamii</name>
    <dbReference type="NCBI Taxonomy" id="1612424"/>
    <lineage>
        <taxon>Eukaryota</taxon>
        <taxon>Fungi</taxon>
        <taxon>Dikarya</taxon>
        <taxon>Ascomycota</taxon>
        <taxon>Pezizomycotina</taxon>
        <taxon>Eurotiomycetes</taxon>
        <taxon>Eurotiomycetidae</taxon>
        <taxon>Eurotiales</taxon>
        <taxon>Aspergillaceae</taxon>
        <taxon>Penicillium</taxon>
    </lineage>
</organism>
<comment type="caution">
    <text evidence="1">The sequence shown here is derived from an EMBL/GenBank/DDBJ whole genome shotgun (WGS) entry which is preliminary data.</text>
</comment>